<dbReference type="Proteomes" id="UP000184148">
    <property type="component" value="Unassembled WGS sequence"/>
</dbReference>
<reference evidence="4" key="1">
    <citation type="submission" date="2016-11" db="EMBL/GenBank/DDBJ databases">
        <authorList>
            <person name="Varghese N."/>
            <person name="Submissions S."/>
        </authorList>
    </citation>
    <scope>NUCLEOTIDE SEQUENCE [LARGE SCALE GENOMIC DNA]</scope>
    <source>
        <strain evidence="4">DSM 12395</strain>
    </source>
</reference>
<keyword evidence="1" id="KW-0812">Transmembrane</keyword>
<name>A0A1M5A5W1_9FIRM</name>
<sequence>MSFRRKVVRSGIQILPLAYMAFIWFLSSRPSHSVVDLGFYDSLIKESLHLVEFAILYGLLVLALLTRGELTPAGNKLAVIISVAYALLDEFHQSFIPSRSASVTDIIKDVTGIAFVWYVVRETYFRNPYAKITRFLFWVTRTFAPPGKQQEKKEER</sequence>
<protein>
    <submittedName>
        <fullName evidence="3">VanZ like family protein</fullName>
    </submittedName>
</protein>
<evidence type="ECO:0000313" key="3">
    <source>
        <dbReference type="EMBL" id="SHF25683.1"/>
    </source>
</evidence>
<dbReference type="Pfam" id="PF04892">
    <property type="entry name" value="VanZ"/>
    <property type="match status" value="1"/>
</dbReference>
<dbReference type="EMBL" id="FQUY01000016">
    <property type="protein sequence ID" value="SHF25683.1"/>
    <property type="molecule type" value="Genomic_DNA"/>
</dbReference>
<evidence type="ECO:0000313" key="4">
    <source>
        <dbReference type="Proteomes" id="UP000184148"/>
    </source>
</evidence>
<evidence type="ECO:0000256" key="1">
    <source>
        <dbReference type="SAM" id="Phobius"/>
    </source>
</evidence>
<feature type="transmembrane region" description="Helical" evidence="1">
    <location>
        <begin position="7"/>
        <end position="27"/>
    </location>
</feature>
<evidence type="ECO:0000259" key="2">
    <source>
        <dbReference type="Pfam" id="PF04892"/>
    </source>
</evidence>
<keyword evidence="1" id="KW-0472">Membrane</keyword>
<keyword evidence="4" id="KW-1185">Reference proteome</keyword>
<dbReference type="OrthoDB" id="291892at2"/>
<dbReference type="InterPro" id="IPR006976">
    <property type="entry name" value="VanZ-like"/>
</dbReference>
<feature type="transmembrane region" description="Helical" evidence="1">
    <location>
        <begin position="47"/>
        <end position="66"/>
    </location>
</feature>
<feature type="domain" description="VanZ-like" evidence="2">
    <location>
        <begin position="12"/>
        <end position="120"/>
    </location>
</feature>
<dbReference type="NCBIfam" id="NF037970">
    <property type="entry name" value="vanZ_1"/>
    <property type="match status" value="1"/>
</dbReference>
<gene>
    <name evidence="3" type="ORF">SAMN02745133_02183</name>
</gene>
<accession>A0A1M5A5W1</accession>
<dbReference type="AlphaFoldDB" id="A0A1M5A5W1"/>
<proteinExistence type="predicted"/>
<keyword evidence="1" id="KW-1133">Transmembrane helix</keyword>
<dbReference type="RefSeq" id="WP_073239423.1">
    <property type="nucleotide sequence ID" value="NZ_FQUY01000016.1"/>
</dbReference>
<organism evidence="3 4">
    <name type="scientific">Desulforamulus putei DSM 12395</name>
    <dbReference type="NCBI Taxonomy" id="1121429"/>
    <lineage>
        <taxon>Bacteria</taxon>
        <taxon>Bacillati</taxon>
        <taxon>Bacillota</taxon>
        <taxon>Clostridia</taxon>
        <taxon>Eubacteriales</taxon>
        <taxon>Peptococcaceae</taxon>
        <taxon>Desulforamulus</taxon>
    </lineage>
</organism>
<dbReference type="STRING" id="1121429.SAMN02745133_02183"/>